<dbReference type="Pfam" id="PF13041">
    <property type="entry name" value="PPR_2"/>
    <property type="match status" value="3"/>
</dbReference>
<feature type="repeat" description="PPR" evidence="3">
    <location>
        <begin position="383"/>
        <end position="417"/>
    </location>
</feature>
<comment type="caution">
    <text evidence="4">The sequence shown here is derived from an EMBL/GenBank/DDBJ whole genome shotgun (WGS) entry which is preliminary data.</text>
</comment>
<evidence type="ECO:0000256" key="3">
    <source>
        <dbReference type="PROSITE-ProRule" id="PRU00708"/>
    </source>
</evidence>
<feature type="repeat" description="PPR" evidence="3">
    <location>
        <begin position="631"/>
        <end position="665"/>
    </location>
</feature>
<proteinExistence type="inferred from homology"/>
<accession>A0AAP0K752</accession>
<dbReference type="SUPFAM" id="SSF48452">
    <property type="entry name" value="TPR-like"/>
    <property type="match status" value="1"/>
</dbReference>
<sequence>MPPLHHLHLHLHLRRLSTAAAADTKPKSSRTKKARALLRIINNQQWSPTLESSLTQFCTYLSETTFLQTLRLIRSPAKALHFFNWAHSNSPLTHSHRTFLQLLQLLARTRNLNAARNLLFSIESKSNGAVKLHDQFFNTLIRSYGNAGLINESIKLFGTMEEMGVAPSVVTFNSLLTVLLKRGRTQMARKVFDEMPQRGVSPDVVTFNVLIRGCCLNSMIDDGFWYFREMDKFQVCPDLVTYNTLVDGLCRVGRVKTAHNLVKGMQRKGVDLSPNVVTWTTLLRGYCEKQWIDEALEVFEEIVKCGVKPNEITYNTLIQGLCEVKRFDKIREVMEGMIGGGGGGFVPDTCTFNTLMNAHCGDGRLGEAMKVFEKMNELRVQPDSASYSILIRRLCEDGEFGRAEEMFDELLKKDTLLCDDGCTPLVAAYNPIFEYLCSNGKTKKAERVFRRLFKRGTQDPPAFKVLILGHCKEGTPQAGFDLLVLMLWRDFVPDEETYDSLIQCFLQKNEPSFAYKTLEKMLKSSHHPRTSTFHTILTALIKEDCAAEAASLLNTMVNKKIRQNIHLSTETVIALFKFRIKDTAFHIVGLIYDNGFCITMEEVIRFLCKNRRFVEAKELLIFSLEKHQMKDIEIYSTVITGLCKSKRAAEAFSLYYEMTEKGKQTELNCLKDLKLALESASLSNEAAFVSKRIGRQIEVNA</sequence>
<dbReference type="AlphaFoldDB" id="A0AAP0K752"/>
<dbReference type="Pfam" id="PF12854">
    <property type="entry name" value="PPR_1"/>
    <property type="match status" value="1"/>
</dbReference>
<dbReference type="InterPro" id="IPR011990">
    <property type="entry name" value="TPR-like_helical_dom_sf"/>
</dbReference>
<dbReference type="NCBIfam" id="TIGR00756">
    <property type="entry name" value="PPR"/>
    <property type="match status" value="10"/>
</dbReference>
<evidence type="ECO:0000256" key="2">
    <source>
        <dbReference type="ARBA" id="ARBA00022737"/>
    </source>
</evidence>
<dbReference type="PANTHER" id="PTHR46128">
    <property type="entry name" value="MITOCHONDRIAL GROUP I INTRON SPLICING FACTOR CCM1"/>
    <property type="match status" value="1"/>
</dbReference>
<feature type="repeat" description="PPR" evidence="3">
    <location>
        <begin position="168"/>
        <end position="202"/>
    </location>
</feature>
<reference evidence="4 5" key="1">
    <citation type="submission" date="2024-01" db="EMBL/GenBank/DDBJ databases">
        <title>Genome assemblies of Stephania.</title>
        <authorList>
            <person name="Yang L."/>
        </authorList>
    </citation>
    <scope>NUCLEOTIDE SEQUENCE [LARGE SCALE GENOMIC DNA]</scope>
    <source>
        <strain evidence="4">QJT</strain>
        <tissue evidence="4">Leaf</tissue>
    </source>
</reference>
<evidence type="ECO:0000313" key="4">
    <source>
        <dbReference type="EMBL" id="KAK9145845.1"/>
    </source>
</evidence>
<evidence type="ECO:0000313" key="5">
    <source>
        <dbReference type="Proteomes" id="UP001417504"/>
    </source>
</evidence>
<feature type="repeat" description="PPR" evidence="3">
    <location>
        <begin position="310"/>
        <end position="344"/>
    </location>
</feature>
<dbReference type="Proteomes" id="UP001417504">
    <property type="component" value="Unassembled WGS sequence"/>
</dbReference>
<dbReference type="Pfam" id="PF01535">
    <property type="entry name" value="PPR"/>
    <property type="match status" value="4"/>
</dbReference>
<feature type="repeat" description="PPR" evidence="3">
    <location>
        <begin position="133"/>
        <end position="167"/>
    </location>
</feature>
<evidence type="ECO:0000256" key="1">
    <source>
        <dbReference type="ARBA" id="ARBA00007626"/>
    </source>
</evidence>
<dbReference type="InterPro" id="IPR002885">
    <property type="entry name" value="PPR_rpt"/>
</dbReference>
<feature type="repeat" description="PPR" evidence="3">
    <location>
        <begin position="238"/>
        <end position="272"/>
    </location>
</feature>
<feature type="repeat" description="PPR" evidence="3">
    <location>
        <begin position="275"/>
        <end position="309"/>
    </location>
</feature>
<gene>
    <name evidence="4" type="ORF">Sjap_005748</name>
</gene>
<dbReference type="PANTHER" id="PTHR46128:SF343">
    <property type="entry name" value="PENTACOTRIPEPTIDE-REPEAT REGION OF PRORP DOMAIN-CONTAINING PROTEIN"/>
    <property type="match status" value="1"/>
</dbReference>
<feature type="repeat" description="PPR" evidence="3">
    <location>
        <begin position="203"/>
        <end position="237"/>
    </location>
</feature>
<keyword evidence="5" id="KW-1185">Reference proteome</keyword>
<name>A0AAP0K752_9MAGN</name>
<organism evidence="4 5">
    <name type="scientific">Stephania japonica</name>
    <dbReference type="NCBI Taxonomy" id="461633"/>
    <lineage>
        <taxon>Eukaryota</taxon>
        <taxon>Viridiplantae</taxon>
        <taxon>Streptophyta</taxon>
        <taxon>Embryophyta</taxon>
        <taxon>Tracheophyta</taxon>
        <taxon>Spermatophyta</taxon>
        <taxon>Magnoliopsida</taxon>
        <taxon>Ranunculales</taxon>
        <taxon>Menispermaceae</taxon>
        <taxon>Menispermoideae</taxon>
        <taxon>Cissampelideae</taxon>
        <taxon>Stephania</taxon>
    </lineage>
</organism>
<dbReference type="PROSITE" id="PS51375">
    <property type="entry name" value="PPR"/>
    <property type="match status" value="10"/>
</dbReference>
<comment type="similarity">
    <text evidence="1">Belongs to the PPR family. P subfamily.</text>
</comment>
<keyword evidence="2" id="KW-0677">Repeat</keyword>
<dbReference type="Gene3D" id="1.25.40.10">
    <property type="entry name" value="Tetratricopeptide repeat domain"/>
    <property type="match status" value="6"/>
</dbReference>
<dbReference type="InterPro" id="IPR050872">
    <property type="entry name" value="PPR_P_subfamily"/>
</dbReference>
<protein>
    <recommendedName>
        <fullName evidence="6">Pentatricopeptide repeat-containing protein</fullName>
    </recommendedName>
</protein>
<dbReference type="EMBL" id="JBBNAE010000002">
    <property type="protein sequence ID" value="KAK9145845.1"/>
    <property type="molecule type" value="Genomic_DNA"/>
</dbReference>
<evidence type="ECO:0008006" key="6">
    <source>
        <dbReference type="Google" id="ProtNLM"/>
    </source>
</evidence>
<feature type="repeat" description="PPR" evidence="3">
    <location>
        <begin position="348"/>
        <end position="382"/>
    </location>
</feature>
<feature type="repeat" description="PPR" evidence="3">
    <location>
        <begin position="494"/>
        <end position="528"/>
    </location>
</feature>